<evidence type="ECO:0000256" key="1">
    <source>
        <dbReference type="ARBA" id="ARBA00006865"/>
    </source>
</evidence>
<evidence type="ECO:0000259" key="2">
    <source>
        <dbReference type="PROSITE" id="PS51762"/>
    </source>
</evidence>
<dbReference type="SUPFAM" id="SSF49899">
    <property type="entry name" value="Concanavalin A-like lectins/glucanases"/>
    <property type="match status" value="1"/>
</dbReference>
<dbReference type="InterPro" id="IPR050546">
    <property type="entry name" value="Glycosyl_Hydrlase_16"/>
</dbReference>
<proteinExistence type="inferred from homology"/>
<comment type="similarity">
    <text evidence="1">Belongs to the glycosyl hydrolase 16 family.</text>
</comment>
<dbReference type="PANTHER" id="PTHR10963">
    <property type="entry name" value="GLYCOSYL HYDROLASE-RELATED"/>
    <property type="match status" value="1"/>
</dbReference>
<feature type="domain" description="GH16" evidence="2">
    <location>
        <begin position="1"/>
        <end position="296"/>
    </location>
</feature>
<dbReference type="EMBL" id="CP136522">
    <property type="protein sequence ID" value="WOT06359.1"/>
    <property type="molecule type" value="Genomic_DNA"/>
</dbReference>
<accession>A0ABZ0K3I2</accession>
<dbReference type="InterPro" id="IPR013320">
    <property type="entry name" value="ConA-like_dom_sf"/>
</dbReference>
<keyword evidence="3" id="KW-0378">Hydrolase</keyword>
<keyword evidence="4" id="KW-1185">Reference proteome</keyword>
<gene>
    <name evidence="3" type="ORF">RGE70_06060</name>
</gene>
<name>A0ABZ0K3I2_9GAMM</name>
<dbReference type="Pfam" id="PF00722">
    <property type="entry name" value="Glyco_hydro_16"/>
    <property type="match status" value="1"/>
</dbReference>
<protein>
    <submittedName>
        <fullName evidence="3">Glycoside hydrolase family 16 protein</fullName>
    </submittedName>
</protein>
<dbReference type="PANTHER" id="PTHR10963:SF55">
    <property type="entry name" value="GLYCOSIDE HYDROLASE FAMILY 16 PROTEIN"/>
    <property type="match status" value="1"/>
</dbReference>
<dbReference type="GO" id="GO:0016787">
    <property type="term" value="F:hydrolase activity"/>
    <property type="evidence" value="ECO:0007669"/>
    <property type="project" value="UniProtKB-KW"/>
</dbReference>
<evidence type="ECO:0000313" key="3">
    <source>
        <dbReference type="EMBL" id="WOT06359.1"/>
    </source>
</evidence>
<dbReference type="RefSeq" id="WP_310470633.1">
    <property type="nucleotide sequence ID" value="NZ_CP136522.1"/>
</dbReference>
<evidence type="ECO:0000313" key="4">
    <source>
        <dbReference type="Proteomes" id="UP001529491"/>
    </source>
</evidence>
<dbReference type="InterPro" id="IPR000757">
    <property type="entry name" value="Beta-glucanase-like"/>
</dbReference>
<dbReference type="Gene3D" id="2.60.120.200">
    <property type="match status" value="1"/>
</dbReference>
<dbReference type="CDD" id="cd08023">
    <property type="entry name" value="GH16_laminarinase_like"/>
    <property type="match status" value="1"/>
</dbReference>
<dbReference type="Proteomes" id="UP001529491">
    <property type="component" value="Chromosome"/>
</dbReference>
<sequence length="324" mass="36601">MSPPPSLRGWQLVWSDEFNGNALDLTKWGHEINCYGGGNSEAQCYTERHENSFVAQGKLHIVAQQEQYSGPAHKDDHLDYRIDDRSVTKAFTSARLRTVGKGEWRYGRFEVRAKLPMGQGTWGAVWMLPSDWVYGEWSSSGEIDIVEAVNLGAKLAPNAADNSEVETRVHGTLHYGQEWPNNVYSGHAYRLPDNANPAVDFHVYAVEWEQDEIRWYVDDVHYATQTSQGWYSELVKGSESHIAAMDAPFNQRFHLLINFAVGGDWAEKVNENGIDLTVFPQVFEVDYVRVYQCVKSIETGKGCADRQVGATMVEGKRHLLLSPD</sequence>
<organism evidence="3 4">
    <name type="scientific">Shewanella youngdeokensis</name>
    <dbReference type="NCBI Taxonomy" id="2999068"/>
    <lineage>
        <taxon>Bacteria</taxon>
        <taxon>Pseudomonadati</taxon>
        <taxon>Pseudomonadota</taxon>
        <taxon>Gammaproteobacteria</taxon>
        <taxon>Alteromonadales</taxon>
        <taxon>Shewanellaceae</taxon>
        <taxon>Shewanella</taxon>
    </lineage>
</organism>
<dbReference type="PROSITE" id="PS51762">
    <property type="entry name" value="GH16_2"/>
    <property type="match status" value="1"/>
</dbReference>
<reference evidence="3 4" key="1">
    <citation type="submission" date="2023-10" db="EMBL/GenBank/DDBJ databases">
        <title>Complete genome sequence of Shewanella sp. DAU334.</title>
        <authorList>
            <person name="Lee Y.-S."/>
            <person name="Jeong H.-R."/>
            <person name="Hwang E.-J."/>
            <person name="Choi Y.-L."/>
            <person name="Kim G.-D."/>
        </authorList>
    </citation>
    <scope>NUCLEOTIDE SEQUENCE [LARGE SCALE GENOMIC DNA]</scope>
    <source>
        <strain evidence="3 4">DAU334</strain>
    </source>
</reference>